<organism evidence="1 2">
    <name type="scientific">Glutamicibacter protophormiae</name>
    <name type="common">Brevibacterium protophormiae</name>
    <dbReference type="NCBI Taxonomy" id="37930"/>
    <lineage>
        <taxon>Bacteria</taxon>
        <taxon>Bacillati</taxon>
        <taxon>Actinomycetota</taxon>
        <taxon>Actinomycetes</taxon>
        <taxon>Micrococcales</taxon>
        <taxon>Micrococcaceae</taxon>
        <taxon>Glutamicibacter</taxon>
    </lineage>
</organism>
<dbReference type="PANTHER" id="PTHR35894:SF1">
    <property type="entry name" value="PHOSPHORIBULOKINASE _ URIDINE KINASE FAMILY"/>
    <property type="match status" value="1"/>
</dbReference>
<accession>A0ABS4XTD7</accession>
<gene>
    <name evidence="1" type="ORF">JOF39_002862</name>
</gene>
<comment type="caution">
    <text evidence="1">The sequence shown here is derived from an EMBL/GenBank/DDBJ whole genome shotgun (WGS) entry which is preliminary data.</text>
</comment>
<protein>
    <submittedName>
        <fullName evidence="1">Type II secretory pathway predicted ATPase ExeA</fullName>
    </submittedName>
</protein>
<dbReference type="RefSeq" id="WP_209550406.1">
    <property type="nucleotide sequence ID" value="NZ_BMPH01000006.1"/>
</dbReference>
<dbReference type="PANTHER" id="PTHR35894">
    <property type="entry name" value="GENERAL SECRETION PATHWAY PROTEIN A-RELATED"/>
    <property type="match status" value="1"/>
</dbReference>
<name>A0ABS4XTD7_GLUPR</name>
<evidence type="ECO:0000313" key="2">
    <source>
        <dbReference type="Proteomes" id="UP001195422"/>
    </source>
</evidence>
<sequence length="94" mass="10596">MPTLVIDEAHLLSNDQLEALWMLTNVGMDTESKFELLLLGRLTFPRRMKLAVLSALDQRVGTRYTLEGMGIGDLKDYLGKHLGFAGRSDTLFLR</sequence>
<dbReference type="InterPro" id="IPR052026">
    <property type="entry name" value="ExeA_AAA_ATPase_DNA-bind"/>
</dbReference>
<evidence type="ECO:0000313" key="1">
    <source>
        <dbReference type="EMBL" id="MBP2399781.1"/>
    </source>
</evidence>
<reference evidence="1 2" key="1">
    <citation type="submission" date="2021-03" db="EMBL/GenBank/DDBJ databases">
        <title>Sequencing the genomes of 1000 actinobacteria strains.</title>
        <authorList>
            <person name="Klenk H.-P."/>
        </authorList>
    </citation>
    <scope>NUCLEOTIDE SEQUENCE [LARGE SCALE GENOMIC DNA]</scope>
    <source>
        <strain evidence="1 2">DSM 20168</strain>
    </source>
</reference>
<proteinExistence type="predicted"/>
<dbReference type="EMBL" id="JAGIOJ010000001">
    <property type="protein sequence ID" value="MBP2399781.1"/>
    <property type="molecule type" value="Genomic_DNA"/>
</dbReference>
<keyword evidence="2" id="KW-1185">Reference proteome</keyword>
<dbReference type="Proteomes" id="UP001195422">
    <property type="component" value="Unassembled WGS sequence"/>
</dbReference>